<proteinExistence type="predicted"/>
<organism evidence="2">
    <name type="scientific">Rhizophora mucronata</name>
    <name type="common">Asiatic mangrove</name>
    <dbReference type="NCBI Taxonomy" id="61149"/>
    <lineage>
        <taxon>Eukaryota</taxon>
        <taxon>Viridiplantae</taxon>
        <taxon>Streptophyta</taxon>
        <taxon>Embryophyta</taxon>
        <taxon>Tracheophyta</taxon>
        <taxon>Spermatophyta</taxon>
        <taxon>Magnoliopsida</taxon>
        <taxon>eudicotyledons</taxon>
        <taxon>Gunneridae</taxon>
        <taxon>Pentapetalae</taxon>
        <taxon>rosids</taxon>
        <taxon>fabids</taxon>
        <taxon>Malpighiales</taxon>
        <taxon>Rhizophoraceae</taxon>
        <taxon>Rhizophora</taxon>
    </lineage>
</organism>
<accession>A0A2P2MWL1</accession>
<sequence>MSFVRPASNPSSFGSSPDKELP</sequence>
<evidence type="ECO:0000313" key="2">
    <source>
        <dbReference type="EMBL" id="MBX34615.1"/>
    </source>
</evidence>
<evidence type="ECO:0000256" key="1">
    <source>
        <dbReference type="SAM" id="MobiDB-lite"/>
    </source>
</evidence>
<protein>
    <submittedName>
        <fullName evidence="2">Uncharacterized protein</fullName>
    </submittedName>
</protein>
<reference evidence="2" key="1">
    <citation type="submission" date="2018-02" db="EMBL/GenBank/DDBJ databases">
        <title>Rhizophora mucronata_Transcriptome.</title>
        <authorList>
            <person name="Meera S.P."/>
            <person name="Sreeshan A."/>
            <person name="Augustine A."/>
        </authorList>
    </citation>
    <scope>NUCLEOTIDE SEQUENCE</scope>
    <source>
        <tissue evidence="2">Leaf</tissue>
    </source>
</reference>
<dbReference type="EMBL" id="GGEC01054131">
    <property type="protein sequence ID" value="MBX34615.1"/>
    <property type="molecule type" value="Transcribed_RNA"/>
</dbReference>
<dbReference type="AlphaFoldDB" id="A0A2P2MWL1"/>
<name>A0A2P2MWL1_RHIMU</name>
<feature type="region of interest" description="Disordered" evidence="1">
    <location>
        <begin position="1"/>
        <end position="22"/>
    </location>
</feature>